<dbReference type="FunFam" id="3.30.470.20:FF:000028">
    <property type="entry name" value="Methylcrotonoyl-CoA carboxylase subunit alpha, mitochondrial"/>
    <property type="match status" value="1"/>
</dbReference>
<dbReference type="CDD" id="cd06850">
    <property type="entry name" value="biotinyl_domain"/>
    <property type="match status" value="1"/>
</dbReference>
<keyword evidence="7" id="KW-0496">Mitochondrion</keyword>
<dbReference type="Proteomes" id="UP000011083">
    <property type="component" value="Unassembled WGS sequence"/>
</dbReference>
<dbReference type="SUPFAM" id="SSF51230">
    <property type="entry name" value="Single hybrid motif"/>
    <property type="match status" value="1"/>
</dbReference>
<dbReference type="FunFam" id="3.40.50.20:FF:000010">
    <property type="entry name" value="Propionyl-CoA carboxylase subunit alpha"/>
    <property type="match status" value="1"/>
</dbReference>
<dbReference type="GO" id="GO:0005524">
    <property type="term" value="F:ATP binding"/>
    <property type="evidence" value="ECO:0007669"/>
    <property type="project" value="UniProtKB-UniRule"/>
</dbReference>
<dbReference type="InterPro" id="IPR011054">
    <property type="entry name" value="Rudment_hybrid_motif"/>
</dbReference>
<feature type="domain" description="ATP-grasp" evidence="11">
    <location>
        <begin position="183"/>
        <end position="381"/>
    </location>
</feature>
<dbReference type="Gene3D" id="3.30.700.40">
    <property type="match status" value="1"/>
</dbReference>
<dbReference type="Gene3D" id="2.40.50.100">
    <property type="match status" value="1"/>
</dbReference>
<dbReference type="GO" id="GO:0005759">
    <property type="term" value="C:mitochondrial matrix"/>
    <property type="evidence" value="ECO:0007669"/>
    <property type="project" value="UniProtKB-SubCell"/>
</dbReference>
<evidence type="ECO:0000256" key="3">
    <source>
        <dbReference type="ARBA" id="ARBA00022598"/>
    </source>
</evidence>
<dbReference type="InterPro" id="IPR011053">
    <property type="entry name" value="Single_hybrid_motif"/>
</dbReference>
<dbReference type="Pfam" id="PF02785">
    <property type="entry name" value="Biotin_carb_C"/>
    <property type="match status" value="1"/>
</dbReference>
<keyword evidence="4 9" id="KW-0547">Nucleotide-binding</keyword>
<gene>
    <name evidence="13" type="ORF">ACA1_052250</name>
</gene>
<dbReference type="Gene3D" id="3.30.470.20">
    <property type="entry name" value="ATP-grasp fold, B domain"/>
    <property type="match status" value="1"/>
</dbReference>
<dbReference type="FunFam" id="3.30.1490.20:FF:000003">
    <property type="entry name" value="acetyl-CoA carboxylase isoform X1"/>
    <property type="match status" value="1"/>
</dbReference>
<reference evidence="13 14" key="1">
    <citation type="journal article" date="2013" name="Genome Biol.">
        <title>Genome of Acanthamoeba castellanii highlights extensive lateral gene transfer and early evolution of tyrosine kinase signaling.</title>
        <authorList>
            <person name="Clarke M."/>
            <person name="Lohan A.J."/>
            <person name="Liu B."/>
            <person name="Lagkouvardos I."/>
            <person name="Roy S."/>
            <person name="Zafar N."/>
            <person name="Bertelli C."/>
            <person name="Schilde C."/>
            <person name="Kianianmomeni A."/>
            <person name="Burglin T.R."/>
            <person name="Frech C."/>
            <person name="Turcotte B."/>
            <person name="Kopec K.O."/>
            <person name="Synnott J.M."/>
            <person name="Choo C."/>
            <person name="Paponov I."/>
            <person name="Finkler A."/>
            <person name="Soon Heng Tan C."/>
            <person name="Hutchins A.P."/>
            <person name="Weinmeier T."/>
            <person name="Rattei T."/>
            <person name="Chu J.S."/>
            <person name="Gimenez G."/>
            <person name="Irimia M."/>
            <person name="Rigden D.J."/>
            <person name="Fitzpatrick D.A."/>
            <person name="Lorenzo-Morales J."/>
            <person name="Bateman A."/>
            <person name="Chiu C.H."/>
            <person name="Tang P."/>
            <person name="Hegemann P."/>
            <person name="Fromm H."/>
            <person name="Raoult D."/>
            <person name="Greub G."/>
            <person name="Miranda-Saavedra D."/>
            <person name="Chen N."/>
            <person name="Nash P."/>
            <person name="Ginger M.L."/>
            <person name="Horn M."/>
            <person name="Schaap P."/>
            <person name="Caler L."/>
            <person name="Loftus B."/>
        </authorList>
    </citation>
    <scope>NUCLEOTIDE SEQUENCE [LARGE SCALE GENOMIC DNA]</scope>
    <source>
        <strain evidence="13 14">Neff</strain>
    </source>
</reference>
<dbReference type="InterPro" id="IPR001882">
    <property type="entry name" value="Biotin_BS"/>
</dbReference>
<evidence type="ECO:0000259" key="11">
    <source>
        <dbReference type="PROSITE" id="PS50975"/>
    </source>
</evidence>
<dbReference type="Gene3D" id="3.30.1490.20">
    <property type="entry name" value="ATP-grasp fold, A domain"/>
    <property type="match status" value="1"/>
</dbReference>
<dbReference type="NCBIfam" id="NF006367">
    <property type="entry name" value="PRK08591.1"/>
    <property type="match status" value="1"/>
</dbReference>
<evidence type="ECO:0000259" key="12">
    <source>
        <dbReference type="PROSITE" id="PS50979"/>
    </source>
</evidence>
<protein>
    <submittedName>
        <fullName evidence="13">AcetylCoA carboxylase, biotin carboxylase subunit, putative</fullName>
    </submittedName>
</protein>
<evidence type="ECO:0000256" key="1">
    <source>
        <dbReference type="ARBA" id="ARBA00001953"/>
    </source>
</evidence>
<evidence type="ECO:0000256" key="8">
    <source>
        <dbReference type="ARBA" id="ARBA00023267"/>
    </source>
</evidence>
<name>L8H7U0_ACACF</name>
<comment type="cofactor">
    <cofactor evidence="1">
        <name>biotin</name>
        <dbReference type="ChEBI" id="CHEBI:57586"/>
    </cofactor>
</comment>
<keyword evidence="8" id="KW-0092">Biotin</keyword>
<dbReference type="InterPro" id="IPR011764">
    <property type="entry name" value="Biotin_carboxylation_dom"/>
</dbReference>
<feature type="domain" description="Lipoyl-binding" evidence="10">
    <location>
        <begin position="676"/>
        <end position="751"/>
    </location>
</feature>
<dbReference type="PROSITE" id="PS50975">
    <property type="entry name" value="ATP_GRASP"/>
    <property type="match status" value="1"/>
</dbReference>
<dbReference type="SUPFAM" id="SSF51246">
    <property type="entry name" value="Rudiment single hybrid motif"/>
    <property type="match status" value="1"/>
</dbReference>
<dbReference type="InterPro" id="IPR050856">
    <property type="entry name" value="Biotin_carboxylase_complex"/>
</dbReference>
<dbReference type="InterPro" id="IPR013815">
    <property type="entry name" value="ATP_grasp_subdomain_1"/>
</dbReference>
<dbReference type="VEuPathDB" id="AmoebaDB:ACA1_052250"/>
<dbReference type="GeneID" id="14921399"/>
<dbReference type="InterPro" id="IPR016185">
    <property type="entry name" value="PreATP-grasp_dom_sf"/>
</dbReference>
<dbReference type="PROSITE" id="PS50979">
    <property type="entry name" value="BC"/>
    <property type="match status" value="1"/>
</dbReference>
<accession>L8H7U0</accession>
<dbReference type="SMART" id="SM00878">
    <property type="entry name" value="Biotin_carb_C"/>
    <property type="match status" value="1"/>
</dbReference>
<evidence type="ECO:0000259" key="10">
    <source>
        <dbReference type="PROSITE" id="PS50968"/>
    </source>
</evidence>
<dbReference type="STRING" id="1257118.L8H7U0"/>
<evidence type="ECO:0000256" key="2">
    <source>
        <dbReference type="ARBA" id="ARBA00004305"/>
    </source>
</evidence>
<evidence type="ECO:0000256" key="7">
    <source>
        <dbReference type="ARBA" id="ARBA00023128"/>
    </source>
</evidence>
<sequence length="751" mass="82002">MYAARRTLGGNAAAAAVTCYGATSSRSVLLMLERRAATTGRFAVPLSSRAAYSSRPGLGKDGRMFDKVLIANRGEIACRVMRTCKRLGVKTVAVYSEADAKSMHVAMADEAYLIGPPPAKESYLKGDYIIEVAKKAGAQAIHPGYGFLSENSRFANLVEQSGLVFIGPPASAINSMGSKSESKKIMSNAAVPIIPGYHGEKQDVDYLMAEAEKIQYPVLIKAVMGGGGKGMRIVETKEDFVEALLSAKREAMSSFGDENVLVEKYITKPRHIEFQVFADKYGNVVHLFERDCSVQRRHQKIIEEAPAPGMTEELRARMGEAAVNAAKAVGYVGAGTVEFIMDSTTKGFYFMEMNTRLQVEHPISEMITGQDLVEWQLKVASGQHLPLTQDQLKINGHAFEARIYAENPRKGFLPGTGKLVHLSTPEPSSQVRIETGVRQGDQVSIFYDPMIAKLVVWDTDRTSALRRLNASLGHYQVVGLNTNIEFLGKLATHPSFIEGDVETGFIEHHRNELFPAISAPSEKVLALAALSVLSEERAANLKEAERNSADAHGAWSLPGWRLNEEQTRELRFVAQVGEEESAEFAVLATYRPDNTVSMKCKKVVAQEKGKKAHHHEEDSAEFTVTGQVGPTGEIKASVGDETITDGRVVRHKNTLNVFLKGVHHEVNLALPKFLSAGTEGRKGGLTSPMPGKIVKLFVQPGEEVKKGQPLIVMEAMKMEHTIRSPADGKVKSVGVSVDQFVEQNVALVQVE</sequence>
<evidence type="ECO:0000256" key="9">
    <source>
        <dbReference type="PROSITE-ProRule" id="PRU00409"/>
    </source>
</evidence>
<keyword evidence="5 9" id="KW-0067">ATP-binding</keyword>
<dbReference type="PROSITE" id="PS50968">
    <property type="entry name" value="BIOTINYL_LIPOYL"/>
    <property type="match status" value="1"/>
</dbReference>
<dbReference type="PANTHER" id="PTHR18866">
    <property type="entry name" value="CARBOXYLASE:PYRUVATE/ACETYL-COA/PROPIONYL-COA CARBOXYLASE"/>
    <property type="match status" value="1"/>
</dbReference>
<dbReference type="FunFam" id="2.40.50.100:FF:000003">
    <property type="entry name" value="Acetyl-CoA carboxylase biotin carboxyl carrier protein"/>
    <property type="match status" value="1"/>
</dbReference>
<dbReference type="Pfam" id="PF02786">
    <property type="entry name" value="CPSase_L_D2"/>
    <property type="match status" value="1"/>
</dbReference>
<dbReference type="AlphaFoldDB" id="L8H7U0"/>
<proteinExistence type="predicted"/>
<organism evidence="13 14">
    <name type="scientific">Acanthamoeba castellanii (strain ATCC 30010 / Neff)</name>
    <dbReference type="NCBI Taxonomy" id="1257118"/>
    <lineage>
        <taxon>Eukaryota</taxon>
        <taxon>Amoebozoa</taxon>
        <taxon>Discosea</taxon>
        <taxon>Longamoebia</taxon>
        <taxon>Centramoebida</taxon>
        <taxon>Acanthamoebidae</taxon>
        <taxon>Acanthamoeba</taxon>
    </lineage>
</organism>
<evidence type="ECO:0000313" key="14">
    <source>
        <dbReference type="Proteomes" id="UP000011083"/>
    </source>
</evidence>
<evidence type="ECO:0000313" key="13">
    <source>
        <dbReference type="EMBL" id="ELR20536.1"/>
    </source>
</evidence>
<feature type="domain" description="Biotin carboxylation" evidence="12">
    <location>
        <begin position="64"/>
        <end position="511"/>
    </location>
</feature>
<evidence type="ECO:0000256" key="5">
    <source>
        <dbReference type="ARBA" id="ARBA00022840"/>
    </source>
</evidence>
<keyword evidence="14" id="KW-1185">Reference proteome</keyword>
<keyword evidence="6" id="KW-0809">Transit peptide</keyword>
<dbReference type="GO" id="GO:0004485">
    <property type="term" value="F:methylcrotonoyl-CoA carboxylase activity"/>
    <property type="evidence" value="ECO:0007669"/>
    <property type="project" value="TreeGrafter"/>
</dbReference>
<dbReference type="GO" id="GO:0046872">
    <property type="term" value="F:metal ion binding"/>
    <property type="evidence" value="ECO:0007669"/>
    <property type="project" value="InterPro"/>
</dbReference>
<comment type="subcellular location">
    <subcellularLocation>
        <location evidence="2">Mitochondrion matrix</location>
    </subcellularLocation>
</comment>
<dbReference type="SUPFAM" id="SSF56059">
    <property type="entry name" value="Glutathione synthetase ATP-binding domain-like"/>
    <property type="match status" value="1"/>
</dbReference>
<dbReference type="InterPro" id="IPR000089">
    <property type="entry name" value="Biotin_lipoyl"/>
</dbReference>
<dbReference type="Pfam" id="PF00364">
    <property type="entry name" value="Biotin_lipoyl"/>
    <property type="match status" value="1"/>
</dbReference>
<dbReference type="KEGG" id="acan:ACA1_052250"/>
<dbReference type="InterPro" id="IPR005481">
    <property type="entry name" value="BC-like_N"/>
</dbReference>
<dbReference type="PROSITE" id="PS00188">
    <property type="entry name" value="BIOTIN"/>
    <property type="match status" value="1"/>
</dbReference>
<keyword evidence="3" id="KW-0436">Ligase</keyword>
<evidence type="ECO:0000256" key="4">
    <source>
        <dbReference type="ARBA" id="ARBA00022741"/>
    </source>
</evidence>
<dbReference type="PANTHER" id="PTHR18866:SF33">
    <property type="entry name" value="METHYLCROTONOYL-COA CARBOXYLASE SUBUNIT ALPHA, MITOCHONDRIAL-RELATED"/>
    <property type="match status" value="1"/>
</dbReference>
<dbReference type="PROSITE" id="PS00867">
    <property type="entry name" value="CPSASE_2"/>
    <property type="match status" value="1"/>
</dbReference>
<dbReference type="Gene3D" id="3.40.50.20">
    <property type="match status" value="1"/>
</dbReference>
<dbReference type="OMA" id="DKHIRES"/>
<dbReference type="InterPro" id="IPR005482">
    <property type="entry name" value="Biotin_COase_C"/>
</dbReference>
<dbReference type="InterPro" id="IPR011761">
    <property type="entry name" value="ATP-grasp"/>
</dbReference>
<dbReference type="InterPro" id="IPR005479">
    <property type="entry name" value="CPAse_ATP-bd"/>
</dbReference>
<dbReference type="EMBL" id="KB007909">
    <property type="protein sequence ID" value="ELR20536.1"/>
    <property type="molecule type" value="Genomic_DNA"/>
</dbReference>
<evidence type="ECO:0000256" key="6">
    <source>
        <dbReference type="ARBA" id="ARBA00022946"/>
    </source>
</evidence>
<dbReference type="OrthoDB" id="196847at2759"/>
<dbReference type="SUPFAM" id="SSF52440">
    <property type="entry name" value="PreATP-grasp domain"/>
    <property type="match status" value="1"/>
</dbReference>
<dbReference type="Pfam" id="PF00289">
    <property type="entry name" value="Biotin_carb_N"/>
    <property type="match status" value="1"/>
</dbReference>
<dbReference type="RefSeq" id="XP_004343939.1">
    <property type="nucleotide sequence ID" value="XM_004343889.1"/>
</dbReference>